<evidence type="ECO:0000256" key="6">
    <source>
        <dbReference type="SAM" id="Phobius"/>
    </source>
</evidence>
<dbReference type="Pfam" id="PF01384">
    <property type="entry name" value="PHO4"/>
    <property type="match status" value="1"/>
</dbReference>
<dbReference type="PANTHER" id="PTHR11101">
    <property type="entry name" value="PHOSPHATE TRANSPORTER"/>
    <property type="match status" value="1"/>
</dbReference>
<feature type="transmembrane region" description="Helical" evidence="6">
    <location>
        <begin position="62"/>
        <end position="86"/>
    </location>
</feature>
<evidence type="ECO:0000313" key="7">
    <source>
        <dbReference type="EMBL" id="GAH93582.1"/>
    </source>
</evidence>
<comment type="caution">
    <text evidence="7">The sequence shown here is derived from an EMBL/GenBank/DDBJ whole genome shotgun (WGS) entry which is preliminary data.</text>
</comment>
<dbReference type="GO" id="GO:0016020">
    <property type="term" value="C:membrane"/>
    <property type="evidence" value="ECO:0007669"/>
    <property type="project" value="UniProtKB-SubCell"/>
</dbReference>
<organism evidence="7">
    <name type="scientific">marine sediment metagenome</name>
    <dbReference type="NCBI Taxonomy" id="412755"/>
    <lineage>
        <taxon>unclassified sequences</taxon>
        <taxon>metagenomes</taxon>
        <taxon>ecological metagenomes</taxon>
    </lineage>
</organism>
<dbReference type="EMBL" id="BARV01001227">
    <property type="protein sequence ID" value="GAH93582.1"/>
    <property type="molecule type" value="Genomic_DNA"/>
</dbReference>
<evidence type="ECO:0000256" key="5">
    <source>
        <dbReference type="ARBA" id="ARBA00023136"/>
    </source>
</evidence>
<evidence type="ECO:0008006" key="8">
    <source>
        <dbReference type="Google" id="ProtNLM"/>
    </source>
</evidence>
<protein>
    <recommendedName>
        <fullName evidence="8">Inorganic phosphate transporter</fullName>
    </recommendedName>
</protein>
<evidence type="ECO:0000256" key="3">
    <source>
        <dbReference type="ARBA" id="ARBA00022692"/>
    </source>
</evidence>
<comment type="subcellular location">
    <subcellularLocation>
        <location evidence="1">Membrane</location>
        <topology evidence="1">Multi-pass membrane protein</topology>
    </subcellularLocation>
</comment>
<dbReference type="GO" id="GO:0005315">
    <property type="term" value="F:phosphate transmembrane transporter activity"/>
    <property type="evidence" value="ECO:0007669"/>
    <property type="project" value="InterPro"/>
</dbReference>
<evidence type="ECO:0000256" key="1">
    <source>
        <dbReference type="ARBA" id="ARBA00004141"/>
    </source>
</evidence>
<gene>
    <name evidence="7" type="ORF">S06H3_03690</name>
</gene>
<name>X1JHT7_9ZZZZ</name>
<keyword evidence="4 6" id="KW-1133">Transmembrane helix</keyword>
<feature type="transmembrane region" description="Helical" evidence="6">
    <location>
        <begin position="124"/>
        <end position="149"/>
    </location>
</feature>
<proteinExistence type="predicted"/>
<evidence type="ECO:0000256" key="4">
    <source>
        <dbReference type="ARBA" id="ARBA00022989"/>
    </source>
</evidence>
<keyword evidence="2" id="KW-0813">Transport</keyword>
<keyword evidence="5 6" id="KW-0472">Membrane</keyword>
<reference evidence="7" key="1">
    <citation type="journal article" date="2014" name="Front. Microbiol.">
        <title>High frequency of phylogenetically diverse reductive dehalogenase-homologous genes in deep subseafloor sedimentary metagenomes.</title>
        <authorList>
            <person name="Kawai M."/>
            <person name="Futagami T."/>
            <person name="Toyoda A."/>
            <person name="Takaki Y."/>
            <person name="Nishi S."/>
            <person name="Hori S."/>
            <person name="Arai W."/>
            <person name="Tsubouchi T."/>
            <person name="Morono Y."/>
            <person name="Uchiyama I."/>
            <person name="Ito T."/>
            <person name="Fujiyama A."/>
            <person name="Inagaki F."/>
            <person name="Takami H."/>
        </authorList>
    </citation>
    <scope>NUCLEOTIDE SEQUENCE</scope>
    <source>
        <strain evidence="7">Expedition CK06-06</strain>
    </source>
</reference>
<accession>X1JHT7</accession>
<feature type="transmembrane region" description="Helical" evidence="6">
    <location>
        <begin position="31"/>
        <end position="50"/>
    </location>
</feature>
<dbReference type="AlphaFoldDB" id="X1JHT7"/>
<dbReference type="PANTHER" id="PTHR11101:SF80">
    <property type="entry name" value="PHOSPHATE TRANSPORTER"/>
    <property type="match status" value="1"/>
</dbReference>
<feature type="non-terminal residue" evidence="7">
    <location>
        <position position="159"/>
    </location>
</feature>
<feature type="transmembrane region" description="Helical" evidence="6">
    <location>
        <begin position="92"/>
        <end position="112"/>
    </location>
</feature>
<sequence>MWFLLSGIYLGWALGANDAANVFGTGVTSGLVSYKMAVILTAIFVILGAVMEGTKCFDTVGYFTSLTLFTALLVTLSAAITVTLMTRLKLPVSTSQAILGAIVGIAIVGKGWRGLPMDKLTKVVLCWIFTPLGAAVISFLLFMGLGYLVNRIRGLAVFT</sequence>
<dbReference type="GO" id="GO:0035435">
    <property type="term" value="P:phosphate ion transmembrane transport"/>
    <property type="evidence" value="ECO:0007669"/>
    <property type="project" value="TreeGrafter"/>
</dbReference>
<dbReference type="InterPro" id="IPR001204">
    <property type="entry name" value="Phos_transporter"/>
</dbReference>
<keyword evidence="3 6" id="KW-0812">Transmembrane</keyword>
<evidence type="ECO:0000256" key="2">
    <source>
        <dbReference type="ARBA" id="ARBA00022448"/>
    </source>
</evidence>